<dbReference type="HOGENOM" id="CLU_033332_6_0_10"/>
<evidence type="ECO:0000313" key="6">
    <source>
        <dbReference type="EMBL" id="AKD04892.1"/>
    </source>
</evidence>
<dbReference type="EMBL" id="CP009621">
    <property type="protein sequence ID" value="AKD04892.1"/>
    <property type="molecule type" value="Genomic_DNA"/>
</dbReference>
<dbReference type="RefSeq" id="WP_046312926.1">
    <property type="nucleotide sequence ID" value="NZ_CBCSCY010000038.1"/>
</dbReference>
<reference evidence="6 7" key="1">
    <citation type="journal article" date="2015" name="Sci. Rep.">
        <title>Unraveling adaptation of Pontibacter korlensis to radiation and infertility in desert through complete genome and comparative transcriptomic analysis.</title>
        <authorList>
            <person name="Dai J."/>
            <person name="Dai W."/>
            <person name="Qiu C."/>
            <person name="Yang Z."/>
            <person name="Zhang Y."/>
            <person name="Zhou M."/>
            <person name="Zhang L."/>
            <person name="Fang C."/>
            <person name="Gao Q."/>
            <person name="Yang Q."/>
            <person name="Li X."/>
            <person name="Wang Z."/>
            <person name="Wang Z."/>
            <person name="Jia Z."/>
            <person name="Chen X."/>
        </authorList>
    </citation>
    <scope>NUCLEOTIDE SEQUENCE [LARGE SCALE GENOMIC DNA]</scope>
    <source>
        <strain evidence="6 7">X14-1T</strain>
    </source>
</reference>
<dbReference type="GO" id="GO:0000271">
    <property type="term" value="P:polysaccharide biosynthetic process"/>
    <property type="evidence" value="ECO:0007669"/>
    <property type="project" value="TreeGrafter"/>
</dbReference>
<organism evidence="6 7">
    <name type="scientific">Pontibacter korlensis</name>
    <dbReference type="NCBI Taxonomy" id="400092"/>
    <lineage>
        <taxon>Bacteria</taxon>
        <taxon>Pseudomonadati</taxon>
        <taxon>Bacteroidota</taxon>
        <taxon>Cytophagia</taxon>
        <taxon>Cytophagales</taxon>
        <taxon>Hymenobacteraceae</taxon>
        <taxon>Pontibacter</taxon>
    </lineage>
</organism>
<dbReference type="CDD" id="cd00616">
    <property type="entry name" value="AHBA_syn"/>
    <property type="match status" value="1"/>
</dbReference>
<dbReference type="Pfam" id="PF01041">
    <property type="entry name" value="DegT_DnrJ_EryC1"/>
    <property type="match status" value="1"/>
</dbReference>
<accession>A0A0E3UY74</accession>
<dbReference type="GO" id="GO:0030170">
    <property type="term" value="F:pyridoxal phosphate binding"/>
    <property type="evidence" value="ECO:0007669"/>
    <property type="project" value="TreeGrafter"/>
</dbReference>
<evidence type="ECO:0000256" key="2">
    <source>
        <dbReference type="ARBA" id="ARBA00037999"/>
    </source>
</evidence>
<dbReference type="PIRSF" id="PIRSF000390">
    <property type="entry name" value="PLP_StrS"/>
    <property type="match status" value="1"/>
</dbReference>
<evidence type="ECO:0000256" key="4">
    <source>
        <dbReference type="PIRSR" id="PIRSR000390-2"/>
    </source>
</evidence>
<evidence type="ECO:0000313" key="7">
    <source>
        <dbReference type="Proteomes" id="UP000033109"/>
    </source>
</evidence>
<keyword evidence="7" id="KW-1185">Reference proteome</keyword>
<dbReference type="Proteomes" id="UP000033109">
    <property type="component" value="Chromosome"/>
</dbReference>
<dbReference type="Gene3D" id="3.40.640.10">
    <property type="entry name" value="Type I PLP-dependent aspartate aminotransferase-like (Major domain)"/>
    <property type="match status" value="1"/>
</dbReference>
<name>A0A0E3UY74_9BACT</name>
<dbReference type="STRING" id="400092.PKOR_19570"/>
<dbReference type="InterPro" id="IPR015422">
    <property type="entry name" value="PyrdxlP-dep_Trfase_small"/>
</dbReference>
<dbReference type="KEGG" id="pko:PKOR_19570"/>
<dbReference type="GO" id="GO:0008483">
    <property type="term" value="F:transaminase activity"/>
    <property type="evidence" value="ECO:0007669"/>
    <property type="project" value="TreeGrafter"/>
</dbReference>
<dbReference type="PANTHER" id="PTHR30244:SF36">
    <property type="entry name" value="3-OXO-GLUCOSE-6-PHOSPHATE:GLUTAMATE AMINOTRANSFERASE"/>
    <property type="match status" value="1"/>
</dbReference>
<evidence type="ECO:0008006" key="8">
    <source>
        <dbReference type="Google" id="ProtNLM"/>
    </source>
</evidence>
<dbReference type="PATRIC" id="fig|400092.3.peg.4284"/>
<dbReference type="InterPro" id="IPR000653">
    <property type="entry name" value="DegT/StrS_aminotransferase"/>
</dbReference>
<feature type="modified residue" description="N6-(pyridoxal phosphate)lysine" evidence="4">
    <location>
        <position position="192"/>
    </location>
</feature>
<dbReference type="Gene3D" id="3.90.1150.10">
    <property type="entry name" value="Aspartate Aminotransferase, domain 1"/>
    <property type="match status" value="1"/>
</dbReference>
<dbReference type="OrthoDB" id="9804264at2"/>
<dbReference type="AlphaFoldDB" id="A0A0E3UY74"/>
<sequence>MEDIKMVDTKAQYAKLKPELDAAFSAVMASMRMEEGPQVQEFARTLGHYLQVEYVIPCASGTDALQLALLALQLPEGAEVIIPSFNYESAAEILLKLKLKPVFADVDTQTFNLDPASVERCITPATAAVIPVHLFGQCAPMHELMELASKYKLWVVEDATQSLGAVYVGPDGKEQKAGAIGHISFTAFYPAKPVGGAGDGGAVLTILPELAERTQQTAKDGMGGKYEFSSRLETLQAAMLNVKIKYLDEYNEARQEIARFYDNAFAETELVQAPHRATYSSQTYQQYTIKVPPALQDGLRQYLLDNHIPSAIYYPQPLHLQQIYTSLGYREGDLPVAEMLCRSVLSLPIHSELKEDQLTYICYHVLNYVKQSMV</sequence>
<evidence type="ECO:0000256" key="5">
    <source>
        <dbReference type="RuleBase" id="RU004508"/>
    </source>
</evidence>
<dbReference type="InterPro" id="IPR015421">
    <property type="entry name" value="PyrdxlP-dep_Trfase_major"/>
</dbReference>
<comment type="similarity">
    <text evidence="2 5">Belongs to the DegT/DnrJ/EryC1 family.</text>
</comment>
<proteinExistence type="inferred from homology"/>
<protein>
    <recommendedName>
        <fullName evidence="8">Pleiotropic regulatory protein</fullName>
    </recommendedName>
</protein>
<dbReference type="PANTHER" id="PTHR30244">
    <property type="entry name" value="TRANSAMINASE"/>
    <property type="match status" value="1"/>
</dbReference>
<feature type="active site" description="Proton acceptor" evidence="3">
    <location>
        <position position="192"/>
    </location>
</feature>
<dbReference type="SUPFAM" id="SSF53383">
    <property type="entry name" value="PLP-dependent transferases"/>
    <property type="match status" value="1"/>
</dbReference>
<evidence type="ECO:0000256" key="1">
    <source>
        <dbReference type="ARBA" id="ARBA00022898"/>
    </source>
</evidence>
<keyword evidence="1 4" id="KW-0663">Pyridoxal phosphate</keyword>
<evidence type="ECO:0000256" key="3">
    <source>
        <dbReference type="PIRSR" id="PIRSR000390-1"/>
    </source>
</evidence>
<gene>
    <name evidence="6" type="ORF">PKOR_19570</name>
</gene>
<dbReference type="InterPro" id="IPR015424">
    <property type="entry name" value="PyrdxlP-dep_Trfase"/>
</dbReference>